<keyword evidence="7 10" id="KW-0418">Kinase</keyword>
<gene>
    <name evidence="11" type="ORF">VB854_25800</name>
</gene>
<evidence type="ECO:0000256" key="6">
    <source>
        <dbReference type="ARBA" id="ARBA00022741"/>
    </source>
</evidence>
<dbReference type="Pfam" id="PF00162">
    <property type="entry name" value="PGK"/>
    <property type="match status" value="1"/>
</dbReference>
<dbReference type="RefSeq" id="WP_323307011.1">
    <property type="nucleotide sequence ID" value="NZ_JAYGHT010000169.1"/>
</dbReference>
<accession>A0ABU5U5M5</accession>
<evidence type="ECO:0000256" key="5">
    <source>
        <dbReference type="ARBA" id="ARBA00022679"/>
    </source>
</evidence>
<evidence type="ECO:0000256" key="8">
    <source>
        <dbReference type="ARBA" id="ARBA00022840"/>
    </source>
</evidence>
<dbReference type="EC" id="2.7.2.3" evidence="3 10"/>
<protein>
    <recommendedName>
        <fullName evidence="4 10">Phosphoglycerate kinase</fullName>
        <ecNumber evidence="3 10">2.7.2.3</ecNumber>
    </recommendedName>
</protein>
<evidence type="ECO:0000256" key="10">
    <source>
        <dbReference type="RuleBase" id="RU000532"/>
    </source>
</evidence>
<comment type="catalytic activity">
    <reaction evidence="1 10">
        <text>(2R)-3-phosphoglycerate + ATP = (2R)-3-phospho-glyceroyl phosphate + ADP</text>
        <dbReference type="Rhea" id="RHEA:14801"/>
        <dbReference type="ChEBI" id="CHEBI:30616"/>
        <dbReference type="ChEBI" id="CHEBI:57604"/>
        <dbReference type="ChEBI" id="CHEBI:58272"/>
        <dbReference type="ChEBI" id="CHEBI:456216"/>
        <dbReference type="EC" id="2.7.2.3"/>
    </reaction>
</comment>
<evidence type="ECO:0000256" key="3">
    <source>
        <dbReference type="ARBA" id="ARBA00013061"/>
    </source>
</evidence>
<dbReference type="EMBL" id="JAYGHT010000169">
    <property type="protein sequence ID" value="MEA5522355.1"/>
    <property type="molecule type" value="Genomic_DNA"/>
</dbReference>
<feature type="non-terminal residue" evidence="11">
    <location>
        <position position="1"/>
    </location>
</feature>
<keyword evidence="9" id="KW-0324">Glycolysis</keyword>
<evidence type="ECO:0000256" key="2">
    <source>
        <dbReference type="ARBA" id="ARBA00004838"/>
    </source>
</evidence>
<dbReference type="GO" id="GO:0016301">
    <property type="term" value="F:kinase activity"/>
    <property type="evidence" value="ECO:0007669"/>
    <property type="project" value="UniProtKB-KW"/>
</dbReference>
<evidence type="ECO:0000256" key="4">
    <source>
        <dbReference type="ARBA" id="ARBA00016471"/>
    </source>
</evidence>
<dbReference type="PANTHER" id="PTHR11406">
    <property type="entry name" value="PHOSPHOGLYCERATE KINASE"/>
    <property type="match status" value="1"/>
</dbReference>
<proteinExistence type="inferred from homology"/>
<dbReference type="PRINTS" id="PR00477">
    <property type="entry name" value="PHGLYCKINASE"/>
</dbReference>
<reference evidence="11 12" key="1">
    <citation type="submission" date="2023-12" db="EMBL/GenBank/DDBJ databases">
        <title>Baltic Sea Cyanobacteria.</title>
        <authorList>
            <person name="Delbaje E."/>
            <person name="Fewer D.P."/>
            <person name="Shishido T.K."/>
        </authorList>
    </citation>
    <scope>NUCLEOTIDE SEQUENCE [LARGE SCALE GENOMIC DNA]</scope>
    <source>
        <strain evidence="11 12">CCNP 1315</strain>
    </source>
</reference>
<comment type="pathway">
    <text evidence="2">Carbohydrate degradation; glycolysis; pyruvate from D-glyceraldehyde 3-phosphate: step 2/5.</text>
</comment>
<evidence type="ECO:0000256" key="9">
    <source>
        <dbReference type="ARBA" id="ARBA00023152"/>
    </source>
</evidence>
<evidence type="ECO:0000256" key="1">
    <source>
        <dbReference type="ARBA" id="ARBA00000642"/>
    </source>
</evidence>
<organism evidence="11 12">
    <name type="scientific">Limnoraphis robusta CCNP1315</name>
    <dbReference type="NCBI Taxonomy" id="3110306"/>
    <lineage>
        <taxon>Bacteria</taxon>
        <taxon>Bacillati</taxon>
        <taxon>Cyanobacteriota</taxon>
        <taxon>Cyanophyceae</taxon>
        <taxon>Oscillatoriophycideae</taxon>
        <taxon>Oscillatoriales</taxon>
        <taxon>Sirenicapillariaceae</taxon>
        <taxon>Limnoraphis</taxon>
    </lineage>
</organism>
<comment type="caution">
    <text evidence="11">The sequence shown here is derived from an EMBL/GenBank/DDBJ whole genome shotgun (WGS) entry which is preliminary data.</text>
</comment>
<dbReference type="InterPro" id="IPR036043">
    <property type="entry name" value="Phosphoglycerate_kinase_sf"/>
</dbReference>
<dbReference type="Proteomes" id="UP001301728">
    <property type="component" value="Unassembled WGS sequence"/>
</dbReference>
<dbReference type="PANTHER" id="PTHR11406:SF23">
    <property type="entry name" value="PHOSPHOGLYCERATE KINASE 1, CHLOROPLASTIC-RELATED"/>
    <property type="match status" value="1"/>
</dbReference>
<keyword evidence="12" id="KW-1185">Reference proteome</keyword>
<dbReference type="Gene3D" id="3.40.50.1260">
    <property type="entry name" value="Phosphoglycerate kinase, N-terminal domain"/>
    <property type="match status" value="2"/>
</dbReference>
<evidence type="ECO:0000313" key="12">
    <source>
        <dbReference type="Proteomes" id="UP001301728"/>
    </source>
</evidence>
<keyword evidence="6" id="KW-0547">Nucleotide-binding</keyword>
<dbReference type="SUPFAM" id="SSF53748">
    <property type="entry name" value="Phosphoglycerate kinase"/>
    <property type="match status" value="1"/>
</dbReference>
<keyword evidence="5 10" id="KW-0808">Transferase</keyword>
<dbReference type="InterPro" id="IPR001576">
    <property type="entry name" value="Phosphoglycerate_kinase"/>
</dbReference>
<sequence>AVAKLNNGEVLLLENLRFHKGEKKGDAAFASKLAAYADVYVNDAFGTCHRPDASMVALPQAMAGKPRVSGFLVEKEIKYLSEALAHPAKPFTVVLGGAKVSDKLPAIEHLLPKADHIIVGGAMAYTFLKALGHRVGSSRVEEDRIADAKRILELAGESKTDLHLPVDHVCSTAFSESVGDIKEFEDHIPEGSMGLDIGPKTRHKFSQVIKSSKTIVWNGPMGVFEWRPFRVGTRVVAEAIAEATAAGAVSIVGGGDSAAAAEVFGVADKLTHVSTGGGASLEMLEGKPFQAVGLLDNA</sequence>
<name>A0ABU5U5M5_9CYAN</name>
<keyword evidence="8" id="KW-0067">ATP-binding</keyword>
<evidence type="ECO:0000313" key="11">
    <source>
        <dbReference type="EMBL" id="MEA5522355.1"/>
    </source>
</evidence>
<comment type="similarity">
    <text evidence="10">Belongs to the phosphoglycerate kinase family.</text>
</comment>
<dbReference type="InterPro" id="IPR015824">
    <property type="entry name" value="Phosphoglycerate_kinase_N"/>
</dbReference>
<evidence type="ECO:0000256" key="7">
    <source>
        <dbReference type="ARBA" id="ARBA00022777"/>
    </source>
</evidence>